<name>A0A1F6BXQ1_9BACT</name>
<sequence>MSKVFIRSVSNRALFHLLAVLSISLIATLFAAIQLAAAQAATDGPSVRSFSGPNELKVGEEGLWKVTTTDQDEGPITYRVRWGDESVASKISDAAFSLFRKSDDFVQRTTFTHFYRKSGDYQITVTIRDQGGNTTKTTSTVRVNEAEFKEAKFSVNSESGKAPLEVVFKVNLGTRVQARIDFGDDSDMALVECDQALTDERAVCDTPIEVIHTYQEAGSYKATLFKIFEQDRHIKDTLKIRVKTGNPALDFFHTITDAFQGTFDAALGFLFPDSENAITDREFANLPDINTDEYRSGTRTVDEIEAIIISDESGDKVTCNLSTGNHTFQAYIITSTNEIGVSDCATAANIDGYLTTLITNLTLRHAFSGLTLENMKLVPIYIGEIGEDITETQFDGATSTPEEDVNKIGFEVKIKDSSGATVQNWVQGNITIKSTDSLAFRWDARTGYSQCLPFLADNGSYALTRTNAQMLTGNTENEAFNIYERAGSYYIECKRSKDSSNVHTSVIEVTVDDDGDRTVQPSTKDQYSIIKSDTDPLAVTAKRNAPAGCTPEIKYIGEIDWGDGEVTRQPSSTTEECRDAQILTEAHTYKKAGTYRISIKLNGVQVLRKDVSVKEDTAAGDALKVTPSGDQSLSVKLTTNDSAVNKKINECVYAIGFFGPSGNGLSVDWGDGKEQPDDSYSESNRGDSCTSVVNSHTYQTAGTYTVKVKSWHPGPTDAPITDWQKSTTVKVGGTSPSTSDSFSASPRSGNEGLKVTFKLPANKNTTLSFGDKTKSRSFAPCVEDDSSNTDCPDNREVTHTYEKAGTYTARLISGCPIQAGACDESAKVETLTITIK</sequence>
<dbReference type="Proteomes" id="UP000176322">
    <property type="component" value="Unassembled WGS sequence"/>
</dbReference>
<dbReference type="PROSITE" id="PS50093">
    <property type="entry name" value="PKD"/>
    <property type="match status" value="1"/>
</dbReference>
<feature type="domain" description="Cadherin" evidence="3">
    <location>
        <begin position="66"/>
        <end position="165"/>
    </location>
</feature>
<accession>A0A1F6BXQ1</accession>
<evidence type="ECO:0000259" key="2">
    <source>
        <dbReference type="PROSITE" id="PS50093"/>
    </source>
</evidence>
<feature type="region of interest" description="Disordered" evidence="1">
    <location>
        <begin position="713"/>
        <end position="751"/>
    </location>
</feature>
<feature type="domain" description="PKD" evidence="2">
    <location>
        <begin position="75"/>
        <end position="143"/>
    </location>
</feature>
<dbReference type="InterPro" id="IPR000601">
    <property type="entry name" value="PKD_dom"/>
</dbReference>
<dbReference type="SUPFAM" id="SSF49299">
    <property type="entry name" value="PKD domain"/>
    <property type="match status" value="3"/>
</dbReference>
<evidence type="ECO:0000313" key="5">
    <source>
        <dbReference type="Proteomes" id="UP000176322"/>
    </source>
</evidence>
<dbReference type="Gene3D" id="2.60.40.10">
    <property type="entry name" value="Immunoglobulins"/>
    <property type="match status" value="3"/>
</dbReference>
<evidence type="ECO:0000256" key="1">
    <source>
        <dbReference type="SAM" id="MobiDB-lite"/>
    </source>
</evidence>
<dbReference type="GO" id="GO:0016020">
    <property type="term" value="C:membrane"/>
    <property type="evidence" value="ECO:0007669"/>
    <property type="project" value="InterPro"/>
</dbReference>
<dbReference type="GO" id="GO:0005509">
    <property type="term" value="F:calcium ion binding"/>
    <property type="evidence" value="ECO:0007669"/>
    <property type="project" value="InterPro"/>
</dbReference>
<reference evidence="4 5" key="1">
    <citation type="journal article" date="2016" name="Nat. Commun.">
        <title>Thousands of microbial genomes shed light on interconnected biogeochemical processes in an aquifer system.</title>
        <authorList>
            <person name="Anantharaman K."/>
            <person name="Brown C.T."/>
            <person name="Hug L.A."/>
            <person name="Sharon I."/>
            <person name="Castelle C.J."/>
            <person name="Probst A.J."/>
            <person name="Thomas B.C."/>
            <person name="Singh A."/>
            <person name="Wilkins M.J."/>
            <person name="Karaoz U."/>
            <person name="Brodie E.L."/>
            <person name="Williams K.H."/>
            <person name="Hubbard S.S."/>
            <person name="Banfield J.F."/>
        </authorList>
    </citation>
    <scope>NUCLEOTIDE SEQUENCE [LARGE SCALE GENOMIC DNA]</scope>
</reference>
<comment type="caution">
    <text evidence="4">The sequence shown here is derived from an EMBL/GenBank/DDBJ whole genome shotgun (WGS) entry which is preliminary data.</text>
</comment>
<gene>
    <name evidence="4" type="ORF">A2837_00710</name>
</gene>
<feature type="compositionally biased region" description="Polar residues" evidence="1">
    <location>
        <begin position="681"/>
        <end position="692"/>
    </location>
</feature>
<organism evidence="4 5">
    <name type="scientific">Candidatus Kaiserbacteria bacterium RIFCSPHIGHO2_01_FULL_46_22</name>
    <dbReference type="NCBI Taxonomy" id="1798475"/>
    <lineage>
        <taxon>Bacteria</taxon>
        <taxon>Candidatus Kaiseribacteriota</taxon>
    </lineage>
</organism>
<protein>
    <recommendedName>
        <fullName evidence="6">PKD domain-containing protein</fullName>
    </recommendedName>
</protein>
<evidence type="ECO:0008006" key="6">
    <source>
        <dbReference type="Google" id="ProtNLM"/>
    </source>
</evidence>
<dbReference type="GO" id="GO:0007156">
    <property type="term" value="P:homophilic cell adhesion via plasma membrane adhesion molecules"/>
    <property type="evidence" value="ECO:0007669"/>
    <property type="project" value="InterPro"/>
</dbReference>
<dbReference type="STRING" id="1798475.A2837_00710"/>
<feature type="compositionally biased region" description="Low complexity" evidence="1">
    <location>
        <begin position="734"/>
        <end position="748"/>
    </location>
</feature>
<dbReference type="AlphaFoldDB" id="A0A1F6BXQ1"/>
<dbReference type="InterPro" id="IPR035986">
    <property type="entry name" value="PKD_dom_sf"/>
</dbReference>
<dbReference type="PROSITE" id="PS50268">
    <property type="entry name" value="CADHERIN_2"/>
    <property type="match status" value="1"/>
</dbReference>
<dbReference type="EMBL" id="MFKO01000002">
    <property type="protein sequence ID" value="OGG41726.1"/>
    <property type="molecule type" value="Genomic_DNA"/>
</dbReference>
<dbReference type="InterPro" id="IPR013783">
    <property type="entry name" value="Ig-like_fold"/>
</dbReference>
<proteinExistence type="predicted"/>
<evidence type="ECO:0000259" key="3">
    <source>
        <dbReference type="PROSITE" id="PS50268"/>
    </source>
</evidence>
<feature type="region of interest" description="Disordered" evidence="1">
    <location>
        <begin position="668"/>
        <end position="692"/>
    </location>
</feature>
<dbReference type="SMART" id="SM00089">
    <property type="entry name" value="PKD"/>
    <property type="match status" value="3"/>
</dbReference>
<evidence type="ECO:0000313" key="4">
    <source>
        <dbReference type="EMBL" id="OGG41726.1"/>
    </source>
</evidence>
<dbReference type="InterPro" id="IPR002126">
    <property type="entry name" value="Cadherin-like_dom"/>
</dbReference>
<dbReference type="InterPro" id="IPR022409">
    <property type="entry name" value="PKD/Chitinase_dom"/>
</dbReference>
<dbReference type="CDD" id="cd00146">
    <property type="entry name" value="PKD"/>
    <property type="match status" value="2"/>
</dbReference>